<dbReference type="Proteomes" id="UP000054937">
    <property type="component" value="Unassembled WGS sequence"/>
</dbReference>
<reference evidence="1 2" key="1">
    <citation type="journal article" date="2015" name="Sci. Rep.">
        <title>Genome of the facultative scuticociliatosis pathogen Pseudocohnilembus persalinus provides insight into its virulence through horizontal gene transfer.</title>
        <authorList>
            <person name="Xiong J."/>
            <person name="Wang G."/>
            <person name="Cheng J."/>
            <person name="Tian M."/>
            <person name="Pan X."/>
            <person name="Warren A."/>
            <person name="Jiang C."/>
            <person name="Yuan D."/>
            <person name="Miao W."/>
        </authorList>
    </citation>
    <scope>NUCLEOTIDE SEQUENCE [LARGE SCALE GENOMIC DNA]</scope>
    <source>
        <strain evidence="1">36N120E</strain>
    </source>
</reference>
<keyword evidence="2" id="KW-1185">Reference proteome</keyword>
<dbReference type="EMBL" id="LDAU01000179">
    <property type="protein sequence ID" value="KRX01066.1"/>
    <property type="molecule type" value="Genomic_DNA"/>
</dbReference>
<gene>
    <name evidence="1" type="ORF">PPERSA_00814</name>
</gene>
<dbReference type="AlphaFoldDB" id="A0A0V0QFV7"/>
<name>A0A0V0QFV7_PSEPJ</name>
<sequence>MSSSQGNFSKTLGVQRWIYHKHHGDPFSIEQSSTKYSNNYKSIGGETQKLFFESFTPRNGAGEQLNYRPGSSKNEILIRRKAGLSRPQTATNLKKIKKINLNTEDDSDQEILRKTKKINRIQKEKNDTKF</sequence>
<evidence type="ECO:0000313" key="2">
    <source>
        <dbReference type="Proteomes" id="UP000054937"/>
    </source>
</evidence>
<proteinExistence type="predicted"/>
<protein>
    <submittedName>
        <fullName evidence="1">Uncharacterized protein</fullName>
    </submittedName>
</protein>
<accession>A0A0V0QFV7</accession>
<comment type="caution">
    <text evidence="1">The sequence shown here is derived from an EMBL/GenBank/DDBJ whole genome shotgun (WGS) entry which is preliminary data.</text>
</comment>
<organism evidence="1 2">
    <name type="scientific">Pseudocohnilembus persalinus</name>
    <name type="common">Ciliate</name>
    <dbReference type="NCBI Taxonomy" id="266149"/>
    <lineage>
        <taxon>Eukaryota</taxon>
        <taxon>Sar</taxon>
        <taxon>Alveolata</taxon>
        <taxon>Ciliophora</taxon>
        <taxon>Intramacronucleata</taxon>
        <taxon>Oligohymenophorea</taxon>
        <taxon>Scuticociliatia</taxon>
        <taxon>Philasterida</taxon>
        <taxon>Pseudocohnilembidae</taxon>
        <taxon>Pseudocohnilembus</taxon>
    </lineage>
</organism>
<dbReference type="InParanoid" id="A0A0V0QFV7"/>
<evidence type="ECO:0000313" key="1">
    <source>
        <dbReference type="EMBL" id="KRX01066.1"/>
    </source>
</evidence>